<organism evidence="1 2">
    <name type="scientific">Micromonospora polyrhachis</name>
    <dbReference type="NCBI Taxonomy" id="1282883"/>
    <lineage>
        <taxon>Bacteria</taxon>
        <taxon>Bacillati</taxon>
        <taxon>Actinomycetota</taxon>
        <taxon>Actinomycetes</taxon>
        <taxon>Micromonosporales</taxon>
        <taxon>Micromonosporaceae</taxon>
        <taxon>Micromonospora</taxon>
    </lineage>
</organism>
<dbReference type="Proteomes" id="UP000578819">
    <property type="component" value="Unassembled WGS sequence"/>
</dbReference>
<dbReference type="AlphaFoldDB" id="A0A7W7SZ94"/>
<proteinExistence type="predicted"/>
<reference evidence="1 2" key="1">
    <citation type="submission" date="2020-08" db="EMBL/GenBank/DDBJ databases">
        <title>Sequencing the genomes of 1000 actinobacteria strains.</title>
        <authorList>
            <person name="Klenk H.-P."/>
        </authorList>
    </citation>
    <scope>NUCLEOTIDE SEQUENCE [LARGE SCALE GENOMIC DNA]</scope>
    <source>
        <strain evidence="1 2">DSM 45886</strain>
    </source>
</reference>
<comment type="caution">
    <text evidence="1">The sequence shown here is derived from an EMBL/GenBank/DDBJ whole genome shotgun (WGS) entry which is preliminary data.</text>
</comment>
<gene>
    <name evidence="1" type="ORF">FHR38_006103</name>
</gene>
<name>A0A7W7SZ94_9ACTN</name>
<dbReference type="EMBL" id="JACHJW010000001">
    <property type="protein sequence ID" value="MBB4962370.1"/>
    <property type="molecule type" value="Genomic_DNA"/>
</dbReference>
<evidence type="ECO:0000313" key="1">
    <source>
        <dbReference type="EMBL" id="MBB4962370.1"/>
    </source>
</evidence>
<accession>A0A7W7SZ94</accession>
<protein>
    <submittedName>
        <fullName evidence="1">Uncharacterized protein</fullName>
    </submittedName>
</protein>
<sequence>MMFDHDAVILLRCGIWHTKDPDSPVTRQIVRTLVNDARLASARLKDE</sequence>
<keyword evidence="2" id="KW-1185">Reference proteome</keyword>
<evidence type="ECO:0000313" key="2">
    <source>
        <dbReference type="Proteomes" id="UP000578819"/>
    </source>
</evidence>